<protein>
    <submittedName>
        <fullName evidence="1">Uncharacterized protein</fullName>
    </submittedName>
</protein>
<reference evidence="1" key="1">
    <citation type="submission" date="2018-02" db="EMBL/GenBank/DDBJ databases">
        <title>Rhizophora mucronata_Transcriptome.</title>
        <authorList>
            <person name="Meera S.P."/>
            <person name="Sreeshan A."/>
            <person name="Augustine A."/>
        </authorList>
    </citation>
    <scope>NUCLEOTIDE SEQUENCE</scope>
    <source>
        <tissue evidence="1">Leaf</tissue>
    </source>
</reference>
<dbReference type="EMBL" id="GGEC01002468">
    <property type="protein sequence ID" value="MBW82951.1"/>
    <property type="molecule type" value="Transcribed_RNA"/>
</dbReference>
<evidence type="ECO:0000313" key="1">
    <source>
        <dbReference type="EMBL" id="MBW82951.1"/>
    </source>
</evidence>
<sequence>MPTLPWSSLAMQFILHSLAWRSSFLMFLALVEC</sequence>
<proteinExistence type="predicted"/>
<dbReference type="AlphaFoldDB" id="A0A2P2IP03"/>
<organism evidence="1">
    <name type="scientific">Rhizophora mucronata</name>
    <name type="common">Asiatic mangrove</name>
    <dbReference type="NCBI Taxonomy" id="61149"/>
    <lineage>
        <taxon>Eukaryota</taxon>
        <taxon>Viridiplantae</taxon>
        <taxon>Streptophyta</taxon>
        <taxon>Embryophyta</taxon>
        <taxon>Tracheophyta</taxon>
        <taxon>Spermatophyta</taxon>
        <taxon>Magnoliopsida</taxon>
        <taxon>eudicotyledons</taxon>
        <taxon>Gunneridae</taxon>
        <taxon>Pentapetalae</taxon>
        <taxon>rosids</taxon>
        <taxon>fabids</taxon>
        <taxon>Malpighiales</taxon>
        <taxon>Rhizophoraceae</taxon>
        <taxon>Rhizophora</taxon>
    </lineage>
</organism>
<accession>A0A2P2IP03</accession>
<name>A0A2P2IP03_RHIMU</name>